<evidence type="ECO:0000313" key="2">
    <source>
        <dbReference type="Proteomes" id="UP000190625"/>
    </source>
</evidence>
<reference evidence="2" key="1">
    <citation type="submission" date="2017-02" db="EMBL/GenBank/DDBJ databases">
        <authorList>
            <person name="Varghese N."/>
            <person name="Submissions S."/>
        </authorList>
    </citation>
    <scope>NUCLEOTIDE SEQUENCE [LARGE SCALE GENOMIC DNA]</scope>
    <source>
        <strain evidence="2">ATCC BAA-73</strain>
    </source>
</reference>
<dbReference type="AlphaFoldDB" id="A0A1T4LB33"/>
<dbReference type="OrthoDB" id="9812700at2"/>
<name>A0A1T4LB33_9FIRM</name>
<accession>A0A1T4LB33</accession>
<dbReference type="Proteomes" id="UP000190625">
    <property type="component" value="Unassembled WGS sequence"/>
</dbReference>
<organism evidence="1 2">
    <name type="scientific">Selenihalanaerobacter shriftii</name>
    <dbReference type="NCBI Taxonomy" id="142842"/>
    <lineage>
        <taxon>Bacteria</taxon>
        <taxon>Bacillati</taxon>
        <taxon>Bacillota</taxon>
        <taxon>Clostridia</taxon>
        <taxon>Halanaerobiales</taxon>
        <taxon>Halobacteroidaceae</taxon>
        <taxon>Selenihalanaerobacter</taxon>
    </lineage>
</organism>
<dbReference type="STRING" id="142842.SAMN02745118_01072"/>
<sequence>MLREKRLNLQELEYEEETLTSQNETTNTGQPKKEVYKEQFTLPEKYYVNKLVLQVKNPEWIYVYWEYTSDRLNEIALQAGYIEKDDIPIVLRVYDLTTTNYYNIKVEDDYNSWYLGGLTPNHIYIGELGILDKDNIFYSLINSNQVKTPANSISDLFDEEWLEVNEEIETIYRLSKDGSEIDNYSSIDFIKKIKNVIQRFDLKTGYSSLESLKTFNIK</sequence>
<protein>
    <recommendedName>
        <fullName evidence="3">DUF4912 domain-containing protein</fullName>
    </recommendedName>
</protein>
<dbReference type="InterPro" id="IPR032585">
    <property type="entry name" value="DUF4912"/>
</dbReference>
<evidence type="ECO:0000313" key="1">
    <source>
        <dbReference type="EMBL" id="SJZ51945.1"/>
    </source>
</evidence>
<dbReference type="Pfam" id="PF16258">
    <property type="entry name" value="DUF4912"/>
    <property type="match status" value="1"/>
</dbReference>
<proteinExistence type="predicted"/>
<dbReference type="RefSeq" id="WP_078809568.1">
    <property type="nucleotide sequence ID" value="NZ_FUWM01000008.1"/>
</dbReference>
<evidence type="ECO:0008006" key="3">
    <source>
        <dbReference type="Google" id="ProtNLM"/>
    </source>
</evidence>
<dbReference type="EMBL" id="FUWM01000008">
    <property type="protein sequence ID" value="SJZ51945.1"/>
    <property type="molecule type" value="Genomic_DNA"/>
</dbReference>
<keyword evidence="2" id="KW-1185">Reference proteome</keyword>
<gene>
    <name evidence="1" type="ORF">SAMN02745118_01072</name>
</gene>